<dbReference type="Gene3D" id="3.30.1920.20">
    <property type="match status" value="1"/>
</dbReference>
<dbReference type="InterPro" id="IPR018711">
    <property type="entry name" value="NAGPA"/>
</dbReference>
<dbReference type="InterPro" id="IPR003343">
    <property type="entry name" value="Big_2"/>
</dbReference>
<name>A0A9X2B850_9BACL</name>
<dbReference type="GO" id="GO:0016798">
    <property type="term" value="F:hydrolase activity, acting on glycosyl bonds"/>
    <property type="evidence" value="ECO:0007669"/>
    <property type="project" value="UniProtKB-KW"/>
</dbReference>
<feature type="domain" description="BIG2" evidence="3">
    <location>
        <begin position="1220"/>
        <end position="1307"/>
    </location>
</feature>
<evidence type="ECO:0000313" key="4">
    <source>
        <dbReference type="EMBL" id="MCJ8014103.1"/>
    </source>
</evidence>
<dbReference type="PANTHER" id="PTHR40446">
    <property type="entry name" value="N-ACETYLGLUCOSAMINE-1-PHOSPHODIESTER ALPHA-N-ACETYLGLUCOSAMINIDASE"/>
    <property type="match status" value="1"/>
</dbReference>
<accession>A0A9X2B850</accession>
<comment type="caution">
    <text evidence="4">The sequence shown here is derived from an EMBL/GenBank/DDBJ whole genome shotgun (WGS) entry which is preliminary data.</text>
</comment>
<keyword evidence="5" id="KW-1185">Reference proteome</keyword>
<dbReference type="InterPro" id="IPR004843">
    <property type="entry name" value="Calcineurin-like_PHP"/>
</dbReference>
<dbReference type="Gene3D" id="2.60.40.10">
    <property type="entry name" value="Immunoglobulins"/>
    <property type="match status" value="3"/>
</dbReference>
<feature type="compositionally biased region" description="Basic and acidic residues" evidence="1">
    <location>
        <begin position="1595"/>
        <end position="1609"/>
    </location>
</feature>
<dbReference type="Pfam" id="PF09992">
    <property type="entry name" value="NAGPA"/>
    <property type="match status" value="1"/>
</dbReference>
<dbReference type="InterPro" id="IPR013783">
    <property type="entry name" value="Ig-like_fold"/>
</dbReference>
<dbReference type="SMART" id="SM00635">
    <property type="entry name" value="BID_2"/>
    <property type="match status" value="2"/>
</dbReference>
<feature type="signal peptide" evidence="2">
    <location>
        <begin position="1"/>
        <end position="33"/>
    </location>
</feature>
<dbReference type="Gene3D" id="2.60.40.1080">
    <property type="match status" value="2"/>
</dbReference>
<gene>
    <name evidence="4" type="ORF">MUG84_20535</name>
</gene>
<evidence type="ECO:0000256" key="2">
    <source>
        <dbReference type="SAM" id="SignalP"/>
    </source>
</evidence>
<dbReference type="Gene3D" id="2.60.120.430">
    <property type="entry name" value="Galactose-binding lectin"/>
    <property type="match status" value="1"/>
</dbReference>
<dbReference type="Pfam" id="PF22888">
    <property type="entry name" value="FIMAH"/>
    <property type="match status" value="1"/>
</dbReference>
<dbReference type="InterPro" id="IPR008964">
    <property type="entry name" value="Invasin/intimin_cell_adhesion"/>
</dbReference>
<evidence type="ECO:0000259" key="3">
    <source>
        <dbReference type="SMART" id="SM00635"/>
    </source>
</evidence>
<dbReference type="PANTHER" id="PTHR40446:SF2">
    <property type="entry name" value="N-ACETYLGLUCOSAMINE-1-PHOSPHODIESTER ALPHA-N-ACETYLGLUCOSAMINIDASE"/>
    <property type="match status" value="1"/>
</dbReference>
<reference evidence="4" key="1">
    <citation type="submission" date="2022-04" db="EMBL/GenBank/DDBJ databases">
        <title>Paenibacillus mangrovi sp. nov., a novel endophytic bacterium isolated from bark of Kandelia candel.</title>
        <authorList>
            <person name="Tuo L."/>
        </authorList>
    </citation>
    <scope>NUCLEOTIDE SEQUENCE</scope>
    <source>
        <strain evidence="4">KQZ6P-2</strain>
    </source>
</reference>
<dbReference type="InterPro" id="IPR058094">
    <property type="entry name" value="Ig-like_OmpL47-like"/>
</dbReference>
<feature type="domain" description="BIG2" evidence="3">
    <location>
        <begin position="511"/>
        <end position="593"/>
    </location>
</feature>
<feature type="region of interest" description="Disordered" evidence="1">
    <location>
        <begin position="1573"/>
        <end position="1609"/>
    </location>
</feature>
<dbReference type="NCBIfam" id="NF047446">
    <property type="entry name" value="barrel_OmpL47"/>
    <property type="match status" value="1"/>
</dbReference>
<protein>
    <submittedName>
        <fullName evidence="4">Phosphodiester glycosidase family protein</fullName>
    </submittedName>
</protein>
<keyword evidence="2" id="KW-0732">Signal</keyword>
<dbReference type="Gene3D" id="3.60.21.10">
    <property type="match status" value="1"/>
</dbReference>
<keyword evidence="4" id="KW-0378">Hydrolase</keyword>
<organism evidence="4 5">
    <name type="scientific">Paenibacillus mangrovi</name>
    <dbReference type="NCBI Taxonomy" id="2931978"/>
    <lineage>
        <taxon>Bacteria</taxon>
        <taxon>Bacillati</taxon>
        <taxon>Bacillota</taxon>
        <taxon>Bacilli</taxon>
        <taxon>Bacillales</taxon>
        <taxon>Paenibacillaceae</taxon>
        <taxon>Paenibacillus</taxon>
    </lineage>
</organism>
<dbReference type="RefSeq" id="WP_244728360.1">
    <property type="nucleotide sequence ID" value="NZ_JALIRP010000009.1"/>
</dbReference>
<evidence type="ECO:0000256" key="1">
    <source>
        <dbReference type="SAM" id="MobiDB-lite"/>
    </source>
</evidence>
<dbReference type="Proteomes" id="UP001139347">
    <property type="component" value="Unassembled WGS sequence"/>
</dbReference>
<dbReference type="InterPro" id="IPR054470">
    <property type="entry name" value="FIMAH_dom"/>
</dbReference>
<proteinExistence type="predicted"/>
<dbReference type="InterPro" id="IPR029052">
    <property type="entry name" value="Metallo-depent_PP-like"/>
</dbReference>
<sequence>MSVKRIRLPKRWMTLCLGISVLFSATAPATVFASTPQPPNFPVITGETSTEVLAIAPGITQQQNNLTTVDGPLQINTVSIDVTNPNVALKALIAKDKVFNYQGETVSEMANRTGAVAGINSDYFDIGSTQAPINIHVADGEMYRSPNNWSTLAIDAQNHPTITKFQWKGNVVVPGSQENLDVWNAAGGTKQKPAGQSAPLAELNWFLENKGLFLYTDKFGYEYPAPSGGVHRAAALLEQISGTELYEVKSITENDKVPLLAANQRMLVGQGTGANWVLSNLVVGMKINTNLTTLPDWHQYKEIVGGGPTLLKDGEIFNDPDVPGAGETNERYPVVGVGIKDDTMSMVVVDGRQPALSIGLTRPQFAEYFKALGYQDAIAFDSGGSAEMVARMPGDFKVSVLNSPSDGFERKVANGLFVYNTAPTGALSQLVVDKAAEKVFVNSHMPLHVKGVDAGLQPVSVDPSTLTYTTTVPGTKVKDGVFTAGAQTGSGEIRVAQGNVSTQVPIEVVDQLSSVQVTPNPAVVMPGASQTFEVKAYDEQDHPVAMDANQGKWTVEGPIGTINEDGVLQTTDQPGEGTVRFEAGGVSQDVKVSVGKKPVMIEDFEGPDVMTNWTATAIRATGKISMASRPNPVRNGTHSLKLDYDFTGQPGTSAAYANIDVPNGGRTIEDRPLSLGVWVYGDGGQHWLRGVLVDGNNTSKPFDFTVDGGLNWTGWKHLTVPIDPNAVLPLKIKQIYVVEPHGDRKNKGAIYLDDLRAEYIESDEDLEGPVFSQMAPVPNSKVYTNKPTISVKLEDAKSGVEHSSIEMHVDGQLVHPDYDEATSMITYTHSEALPDGKHHVTIDASDKAGNPALPRADWQFAVYTGPDQDAPVINVISPMDGITTRTDQPRIAVKVTDEYTGIDYDKTKLIIDGTEVPYKTDAASSVISYTPSNKWAQDSKHQVEIRTSDKSGNPASQLFSFTIGAPLGQPKDKDHFQISLIGDGGYFTAGQIGAPAILLHEQIARMNQEPSELFAYTGDIVENDTPENYVDALKGLGEFTKPYVVTIGNHEVSGTNSRVNYQRTFGEPTYAYQYGNMEIIGLDSASGDVTKSDASQWSWLNETLNQTQVNNIMVMMHIPPDEISADGLDFKTGHGFQNPEEAQKFYDLLGAYKSNHPEKNIVVFSGDLHAYEHKVVQGVDYVITGGGGKYTHVTPEQGGFYHYLNMKVDGDHISWDVIPLLESITFDDAPKNVKKGEPFKLQATGKFMTSTNAPIDMPIADPFKRDWVSSNPDIASVDENGIVTAKAPGEVTITVKSGWQEAQTTIVVSAPPKSTVTADGLTGSGTFNNHDVTLTFSAEDGSAGSGVKQTNYRLDGGNWNTVTGPVTLSDEGVHTIDYFSEDNQRNVEDVQQLIVGIDKTAPTVELTVYGSPLSDGMEFLDSQLIQVSIKASDSLSGVAEQTITLDGQPYTPDSSIDWAGQLGTHTIHIEVKDKAGNVTKSEVSIQVKTSVASMEQLVERYFASGDIIGSFKKQLLDRLANAQEKSEKGKFKSAIDEMEHFLEILDKPSKKDYISDSAKTVLTADANAMIKLWSGNSSSGDRDHEHDQNQNQNQDQDRQNGKDNSQKDE</sequence>
<feature type="chain" id="PRO_5040796513" evidence="2">
    <location>
        <begin position="34"/>
        <end position="1609"/>
    </location>
</feature>
<keyword evidence="4" id="KW-0326">Glycosidase</keyword>
<dbReference type="SUPFAM" id="SSF49373">
    <property type="entry name" value="Invasin/intimin cell-adhesion fragments"/>
    <property type="match status" value="1"/>
</dbReference>
<dbReference type="Pfam" id="PF00149">
    <property type="entry name" value="Metallophos"/>
    <property type="match status" value="1"/>
</dbReference>
<dbReference type="Pfam" id="PF02368">
    <property type="entry name" value="Big_2"/>
    <property type="match status" value="1"/>
</dbReference>
<evidence type="ECO:0000313" key="5">
    <source>
        <dbReference type="Proteomes" id="UP001139347"/>
    </source>
</evidence>
<dbReference type="EMBL" id="JALIRP010000009">
    <property type="protein sequence ID" value="MCJ8014103.1"/>
    <property type="molecule type" value="Genomic_DNA"/>
</dbReference>
<dbReference type="SUPFAM" id="SSF56300">
    <property type="entry name" value="Metallo-dependent phosphatases"/>
    <property type="match status" value="1"/>
</dbReference>